<reference evidence="1" key="1">
    <citation type="submission" date="2015-07" db="EMBL/GenBank/DDBJ databases">
        <title>Draft Genome Sequences of Anaerolinea thermolimosa IMO-1, Bellilinea caldifistulae GOMI-1, Leptolinea tardivitalis YMTK-2, Levilinea saccharolytica KIBI-1,Longilinea arvoryzae KOME-1, Previously Described as Members of the Anaerolineaceae (Chloroflexi).</title>
        <authorList>
            <person name="Sekiguchi Y."/>
            <person name="Ohashi A."/>
            <person name="Matsuura N."/>
            <person name="Tourlousse M.D."/>
        </authorList>
    </citation>
    <scope>NUCLEOTIDE SEQUENCE [LARGE SCALE GENOMIC DNA]</scope>
    <source>
        <strain evidence="1">KOME-1</strain>
    </source>
</reference>
<dbReference type="EMBL" id="DF967972">
    <property type="protein sequence ID" value="GAP15354.1"/>
    <property type="molecule type" value="Genomic_DNA"/>
</dbReference>
<keyword evidence="2" id="KW-1185">Reference proteome</keyword>
<accession>A0A0S7BNK8</accession>
<dbReference type="AlphaFoldDB" id="A0A0S7BNK8"/>
<dbReference type="Proteomes" id="UP000055060">
    <property type="component" value="Unassembled WGS sequence"/>
</dbReference>
<evidence type="ECO:0000313" key="2">
    <source>
        <dbReference type="Proteomes" id="UP000055060"/>
    </source>
</evidence>
<organism evidence="1">
    <name type="scientific">Longilinea arvoryzae</name>
    <dbReference type="NCBI Taxonomy" id="360412"/>
    <lineage>
        <taxon>Bacteria</taxon>
        <taxon>Bacillati</taxon>
        <taxon>Chloroflexota</taxon>
        <taxon>Anaerolineae</taxon>
        <taxon>Anaerolineales</taxon>
        <taxon>Anaerolineaceae</taxon>
        <taxon>Longilinea</taxon>
    </lineage>
</organism>
<proteinExistence type="predicted"/>
<evidence type="ECO:0000313" key="1">
    <source>
        <dbReference type="EMBL" id="GAP15354.1"/>
    </source>
</evidence>
<sequence>MNLSKRLKIIFLLLAAAVLAFVFMDFHLAKSVTNTDTNSSRANTQIPADYQPWGTALYIVPAQNDPLTRTMAEAIYQKAKDSEYFSPILMESMPQNGPYPILLVGVTGNRYFWTPFFAKSSLTIQYAFSNFETLTSLDGPKTVMLRNDGEQPAIHADGEVVQRDQSFGLISLAGYRGLVCDLAARTIIKDLELTIQAK</sequence>
<protein>
    <submittedName>
        <fullName evidence="1">Uncharacterized protein</fullName>
    </submittedName>
</protein>
<dbReference type="RefSeq" id="WP_075074540.1">
    <property type="nucleotide sequence ID" value="NZ_DF967972.1"/>
</dbReference>
<name>A0A0S7BNK8_9CHLR</name>
<gene>
    <name evidence="1" type="ORF">LARV_03140</name>
</gene>